<reference evidence="2" key="2">
    <citation type="submission" date="2020-09" db="EMBL/GenBank/DDBJ databases">
        <authorList>
            <person name="Sun Q."/>
            <person name="Kim S."/>
        </authorList>
    </citation>
    <scope>NUCLEOTIDE SEQUENCE</scope>
    <source>
        <strain evidence="2">KCTC 12711</strain>
    </source>
</reference>
<evidence type="ECO:0000256" key="1">
    <source>
        <dbReference type="SAM" id="MobiDB-lite"/>
    </source>
</evidence>
<dbReference type="PROSITE" id="PS00141">
    <property type="entry name" value="ASP_PROTEASE"/>
    <property type="match status" value="1"/>
</dbReference>
<comment type="caution">
    <text evidence="2">The sequence shown here is derived from an EMBL/GenBank/DDBJ whole genome shotgun (WGS) entry which is preliminary data.</text>
</comment>
<dbReference type="InterPro" id="IPR021109">
    <property type="entry name" value="Peptidase_aspartic_dom_sf"/>
</dbReference>
<dbReference type="GO" id="GO:0004190">
    <property type="term" value="F:aspartic-type endopeptidase activity"/>
    <property type="evidence" value="ECO:0007669"/>
    <property type="project" value="InterPro"/>
</dbReference>
<dbReference type="InterPro" id="IPR034122">
    <property type="entry name" value="Retropepsin-like_bacterial"/>
</dbReference>
<proteinExistence type="predicted"/>
<dbReference type="AlphaFoldDB" id="A0A918RT97"/>
<dbReference type="InterPro" id="IPR001969">
    <property type="entry name" value="Aspartic_peptidase_AS"/>
</dbReference>
<dbReference type="PROSITE" id="PS51257">
    <property type="entry name" value="PROKAR_LIPOPROTEIN"/>
    <property type="match status" value="1"/>
</dbReference>
<evidence type="ECO:0008006" key="4">
    <source>
        <dbReference type="Google" id="ProtNLM"/>
    </source>
</evidence>
<dbReference type="GO" id="GO:0006508">
    <property type="term" value="P:proteolysis"/>
    <property type="evidence" value="ECO:0007669"/>
    <property type="project" value="InterPro"/>
</dbReference>
<organism evidence="2 3">
    <name type="scientific">Arenicella chitinivorans</name>
    <dbReference type="NCBI Taxonomy" id="1329800"/>
    <lineage>
        <taxon>Bacteria</taxon>
        <taxon>Pseudomonadati</taxon>
        <taxon>Pseudomonadota</taxon>
        <taxon>Gammaproteobacteria</taxon>
        <taxon>Arenicellales</taxon>
        <taxon>Arenicellaceae</taxon>
        <taxon>Arenicella</taxon>
    </lineage>
</organism>
<feature type="compositionally biased region" description="Basic and acidic residues" evidence="1">
    <location>
        <begin position="26"/>
        <end position="37"/>
    </location>
</feature>
<accession>A0A918RT97</accession>
<dbReference type="SUPFAM" id="SSF48452">
    <property type="entry name" value="TPR-like"/>
    <property type="match status" value="1"/>
</dbReference>
<dbReference type="RefSeq" id="WP_189400761.1">
    <property type="nucleotide sequence ID" value="NZ_BMXA01000003.1"/>
</dbReference>
<evidence type="ECO:0000313" key="3">
    <source>
        <dbReference type="Proteomes" id="UP000614811"/>
    </source>
</evidence>
<protein>
    <recommendedName>
        <fullName evidence="4">Peptidase A2 domain-containing protein</fullName>
    </recommendedName>
</protein>
<keyword evidence="3" id="KW-1185">Reference proteome</keyword>
<sequence>MKRTLPTIYLLTCLSMLGACDRPTLDSKTKSQTHNKELLTPNGQVPMPHRATPVVTLPETDDNHDPLPIQHSNIRTWLSDGNLAQIKNYVLSHYSALSSSELNAIKQQLLAIDVTQPNALDRLALTAELFDDNLSWQAYARHAERDRHWHEAHKAYLRLSQLEVEPDAQEAAFSALVRTSAYLRNELERNGDLSGIQLLYQQLVDLHPGVTRFRLELAHANLHLGDLNRARLLYEELRYDPDFGAIAEHALDTIERKSSDQARNDEVEVPLEIQGSSMLVRVSLNQQPTTLLLDTGASITALSKATIRALNLPPTGQKIWLATANGQRQASVYSLNQITLGQFTLNRVLVAEIDLEHYDGLLGTDVLSALAQEYDYRLENNPGRLVFTPKR</sequence>
<name>A0A918RT97_9GAMM</name>
<evidence type="ECO:0000313" key="2">
    <source>
        <dbReference type="EMBL" id="GHA11429.1"/>
    </source>
</evidence>
<feature type="region of interest" description="Disordered" evidence="1">
    <location>
        <begin position="26"/>
        <end position="49"/>
    </location>
</feature>
<dbReference type="EMBL" id="BMXA01000003">
    <property type="protein sequence ID" value="GHA11429.1"/>
    <property type="molecule type" value="Genomic_DNA"/>
</dbReference>
<dbReference type="CDD" id="cd05483">
    <property type="entry name" value="retropepsin_like_bacteria"/>
    <property type="match status" value="1"/>
</dbReference>
<dbReference type="Gene3D" id="1.25.40.10">
    <property type="entry name" value="Tetratricopeptide repeat domain"/>
    <property type="match status" value="1"/>
</dbReference>
<dbReference type="InterPro" id="IPR011990">
    <property type="entry name" value="TPR-like_helical_dom_sf"/>
</dbReference>
<gene>
    <name evidence="2" type="ORF">GCM10008090_21490</name>
</gene>
<dbReference type="Gene3D" id="2.40.70.10">
    <property type="entry name" value="Acid Proteases"/>
    <property type="match status" value="1"/>
</dbReference>
<dbReference type="Pfam" id="PF13975">
    <property type="entry name" value="gag-asp_proteas"/>
    <property type="match status" value="1"/>
</dbReference>
<reference evidence="2" key="1">
    <citation type="journal article" date="2014" name="Int. J. Syst. Evol. Microbiol.">
        <title>Complete genome sequence of Corynebacterium casei LMG S-19264T (=DSM 44701T), isolated from a smear-ripened cheese.</title>
        <authorList>
            <consortium name="US DOE Joint Genome Institute (JGI-PGF)"/>
            <person name="Walter F."/>
            <person name="Albersmeier A."/>
            <person name="Kalinowski J."/>
            <person name="Ruckert C."/>
        </authorList>
    </citation>
    <scope>NUCLEOTIDE SEQUENCE</scope>
    <source>
        <strain evidence="2">KCTC 12711</strain>
    </source>
</reference>
<dbReference type="Proteomes" id="UP000614811">
    <property type="component" value="Unassembled WGS sequence"/>
</dbReference>
<dbReference type="SUPFAM" id="SSF50630">
    <property type="entry name" value="Acid proteases"/>
    <property type="match status" value="1"/>
</dbReference>